<dbReference type="InterPro" id="IPR028081">
    <property type="entry name" value="Leu-bd"/>
</dbReference>
<dbReference type="InterPro" id="IPR028082">
    <property type="entry name" value="Peripla_BP_I"/>
</dbReference>
<dbReference type="InterPro" id="IPR000709">
    <property type="entry name" value="Leu_Ile_Val-bd"/>
</dbReference>
<dbReference type="GO" id="GO:0006865">
    <property type="term" value="P:amino acid transport"/>
    <property type="evidence" value="ECO:0007669"/>
    <property type="project" value="UniProtKB-KW"/>
</dbReference>
<gene>
    <name evidence="7" type="ORF">LIP_1917</name>
</gene>
<keyword evidence="4" id="KW-0029">Amino-acid transport</keyword>
<accession>A0A0K2SKX0</accession>
<keyword evidence="8" id="KW-1185">Reference proteome</keyword>
<dbReference type="PATRIC" id="fig|1555112.3.peg.1950"/>
<evidence type="ECO:0000256" key="5">
    <source>
        <dbReference type="SAM" id="SignalP"/>
    </source>
</evidence>
<dbReference type="Proteomes" id="UP000065807">
    <property type="component" value="Chromosome"/>
</dbReference>
<feature type="domain" description="Leucine-binding protein" evidence="6">
    <location>
        <begin position="26"/>
        <end position="362"/>
    </location>
</feature>
<dbReference type="AlphaFoldDB" id="A0A0K2SKX0"/>
<dbReference type="Gene3D" id="3.40.50.2300">
    <property type="match status" value="2"/>
</dbReference>
<evidence type="ECO:0000259" key="6">
    <source>
        <dbReference type="Pfam" id="PF13458"/>
    </source>
</evidence>
<reference evidence="8" key="2">
    <citation type="journal article" date="2016" name="Int. J. Syst. Evol. Microbiol.">
        <title>Complete genome sequence and cell structure of Limnochorda pilosa, a Gram-negative spore-former within the phylum Firmicutes.</title>
        <authorList>
            <person name="Watanabe M."/>
            <person name="Kojima H."/>
            <person name="Fukui M."/>
        </authorList>
    </citation>
    <scope>NUCLEOTIDE SEQUENCE [LARGE SCALE GENOMIC DNA]</scope>
    <source>
        <strain evidence="8">HC45</strain>
    </source>
</reference>
<evidence type="ECO:0000313" key="7">
    <source>
        <dbReference type="EMBL" id="BAS27758.1"/>
    </source>
</evidence>
<proteinExistence type="inferred from homology"/>
<reference evidence="8" key="1">
    <citation type="submission" date="2015-07" db="EMBL/GenBank/DDBJ databases">
        <title>Complete genome sequence and phylogenetic analysis of Limnochorda pilosa.</title>
        <authorList>
            <person name="Watanabe M."/>
            <person name="Kojima H."/>
            <person name="Fukui M."/>
        </authorList>
    </citation>
    <scope>NUCLEOTIDE SEQUENCE [LARGE SCALE GENOMIC DNA]</scope>
    <source>
        <strain evidence="8">HC45</strain>
    </source>
</reference>
<dbReference type="PRINTS" id="PR00337">
    <property type="entry name" value="LEUILEVALBP"/>
</dbReference>
<dbReference type="STRING" id="1555112.LIP_1917"/>
<evidence type="ECO:0000256" key="2">
    <source>
        <dbReference type="ARBA" id="ARBA00022448"/>
    </source>
</evidence>
<name>A0A0K2SKX0_LIMPI</name>
<keyword evidence="3 5" id="KW-0732">Signal</keyword>
<keyword evidence="2" id="KW-0813">Transport</keyword>
<dbReference type="InterPro" id="IPR051010">
    <property type="entry name" value="BCAA_transport"/>
</dbReference>
<comment type="similarity">
    <text evidence="1">Belongs to the leucine-binding protein family.</text>
</comment>
<evidence type="ECO:0000256" key="4">
    <source>
        <dbReference type="ARBA" id="ARBA00022970"/>
    </source>
</evidence>
<dbReference type="PANTHER" id="PTHR30483">
    <property type="entry name" value="LEUCINE-SPECIFIC-BINDING PROTEIN"/>
    <property type="match status" value="1"/>
</dbReference>
<evidence type="ECO:0000313" key="8">
    <source>
        <dbReference type="Proteomes" id="UP000065807"/>
    </source>
</evidence>
<sequence length="381" mass="40989">MRSWTRLLVLVVLAGLLAAPAAAQEPIRIGVNLEMTGSVAAYGQMGWEGLQVIRSLGYDKVLGRPVELVLVDNKSDKVEAANATTRLINQGVVAIVGTMISGNLLAAGPIAEEAGIPIIGPSTTNPLVTQGRSYVFRACFTDTYQAVIAAQFAYENLGARRAAVISDIAQDYTVALGKYFTQQFEKLGGKVVATTYVRTGDQDFTAQLTAVANANPDLLYVPNYYTEDALIARQARELGLTQPILSGDGADAPELLEIGGKAVEGLMHTAFWHEEAAVTDLGRQYIDAYRAKYNRAPNSFGGLTADAYLMLLHAIEKAGKPDPKLIREQLEAIDGLEVVTGPVIVENGDAIKPVVIRRVADGDFRYMATVFPPELKAYANK</sequence>
<dbReference type="EMBL" id="AP014924">
    <property type="protein sequence ID" value="BAS27758.1"/>
    <property type="molecule type" value="Genomic_DNA"/>
</dbReference>
<dbReference type="KEGG" id="lpil:LIP_1917"/>
<dbReference type="PANTHER" id="PTHR30483:SF6">
    <property type="entry name" value="PERIPLASMIC BINDING PROTEIN OF ABC TRANSPORTER FOR NATURAL AMINO ACIDS"/>
    <property type="match status" value="1"/>
</dbReference>
<evidence type="ECO:0000256" key="1">
    <source>
        <dbReference type="ARBA" id="ARBA00010062"/>
    </source>
</evidence>
<organism evidence="7 8">
    <name type="scientific">Limnochorda pilosa</name>
    <dbReference type="NCBI Taxonomy" id="1555112"/>
    <lineage>
        <taxon>Bacteria</taxon>
        <taxon>Bacillati</taxon>
        <taxon>Bacillota</taxon>
        <taxon>Limnochordia</taxon>
        <taxon>Limnochordales</taxon>
        <taxon>Limnochordaceae</taxon>
        <taxon>Limnochorda</taxon>
    </lineage>
</organism>
<dbReference type="RefSeq" id="WP_068137067.1">
    <property type="nucleotide sequence ID" value="NZ_AP014924.1"/>
</dbReference>
<evidence type="ECO:0000256" key="3">
    <source>
        <dbReference type="ARBA" id="ARBA00022729"/>
    </source>
</evidence>
<protein>
    <submittedName>
        <fullName evidence="7">Branched-chain amino acid ABC transporter substrate-binding protein</fullName>
    </submittedName>
</protein>
<dbReference type="CDD" id="cd06347">
    <property type="entry name" value="PBP1_ABC_LivK_ligand_binding-like"/>
    <property type="match status" value="1"/>
</dbReference>
<dbReference type="SUPFAM" id="SSF53822">
    <property type="entry name" value="Periplasmic binding protein-like I"/>
    <property type="match status" value="1"/>
</dbReference>
<dbReference type="Pfam" id="PF13458">
    <property type="entry name" value="Peripla_BP_6"/>
    <property type="match status" value="1"/>
</dbReference>
<feature type="chain" id="PRO_5005487002" evidence="5">
    <location>
        <begin position="24"/>
        <end position="381"/>
    </location>
</feature>
<feature type="signal peptide" evidence="5">
    <location>
        <begin position="1"/>
        <end position="23"/>
    </location>
</feature>